<evidence type="ECO:0000259" key="10">
    <source>
        <dbReference type="PROSITE" id="PS50109"/>
    </source>
</evidence>
<dbReference type="InterPro" id="IPR005467">
    <property type="entry name" value="His_kinase_dom"/>
</dbReference>
<feature type="modified residue" description="Phosphohistidine" evidence="8">
    <location>
        <position position="125"/>
    </location>
</feature>
<evidence type="ECO:0000256" key="7">
    <source>
        <dbReference type="ARBA" id="ARBA00035100"/>
    </source>
</evidence>
<keyword evidence="3 8" id="KW-0597">Phosphoprotein</keyword>
<feature type="domain" description="HPt" evidence="12">
    <location>
        <begin position="79"/>
        <end position="193"/>
    </location>
</feature>
<dbReference type="RefSeq" id="WP_068346783.1">
    <property type="nucleotide sequence ID" value="NZ_JFHK01000005.1"/>
</dbReference>
<evidence type="ECO:0000259" key="11">
    <source>
        <dbReference type="PROSITE" id="PS50851"/>
    </source>
</evidence>
<dbReference type="GO" id="GO:0000160">
    <property type="term" value="P:phosphorelay signal transduction system"/>
    <property type="evidence" value="ECO:0007669"/>
    <property type="project" value="InterPro"/>
</dbReference>
<dbReference type="GO" id="GO:0006935">
    <property type="term" value="P:chemotaxis"/>
    <property type="evidence" value="ECO:0007669"/>
    <property type="project" value="InterPro"/>
</dbReference>
<dbReference type="InterPro" id="IPR036890">
    <property type="entry name" value="HATPase_C_sf"/>
</dbReference>
<dbReference type="PANTHER" id="PTHR43395:SF10">
    <property type="entry name" value="CHEMOTAXIS PROTEIN CHEA"/>
    <property type="match status" value="1"/>
</dbReference>
<organism evidence="13 14">
    <name type="scientific">Kosmotoga arenicorallina S304</name>
    <dbReference type="NCBI Taxonomy" id="1453497"/>
    <lineage>
        <taxon>Bacteria</taxon>
        <taxon>Thermotogati</taxon>
        <taxon>Thermotogota</taxon>
        <taxon>Thermotogae</taxon>
        <taxon>Kosmotogales</taxon>
        <taxon>Kosmotogaceae</taxon>
        <taxon>Kosmotoga</taxon>
    </lineage>
</organism>
<dbReference type="Proteomes" id="UP000077339">
    <property type="component" value="Unassembled WGS sequence"/>
</dbReference>
<dbReference type="SUPFAM" id="SSF55874">
    <property type="entry name" value="ATPase domain of HSP90 chaperone/DNA topoisomerase II/histidine kinase"/>
    <property type="match status" value="1"/>
</dbReference>
<dbReference type="SMART" id="SM00387">
    <property type="entry name" value="HATPase_c"/>
    <property type="match status" value="1"/>
</dbReference>
<name>A0A176K1J7_9BACT</name>
<evidence type="ECO:0000256" key="8">
    <source>
        <dbReference type="PROSITE-ProRule" id="PRU00110"/>
    </source>
</evidence>
<dbReference type="InterPro" id="IPR003594">
    <property type="entry name" value="HATPase_dom"/>
</dbReference>
<evidence type="ECO:0000313" key="13">
    <source>
        <dbReference type="EMBL" id="OAA31018.1"/>
    </source>
</evidence>
<dbReference type="Pfam" id="PF02518">
    <property type="entry name" value="HATPase_c"/>
    <property type="match status" value="1"/>
</dbReference>
<accession>A0A176K1J7</accession>
<dbReference type="InterPro" id="IPR004358">
    <property type="entry name" value="Sig_transdc_His_kin-like_C"/>
</dbReference>
<gene>
    <name evidence="13" type="ORF">AT15_08565</name>
</gene>
<dbReference type="InterPro" id="IPR036641">
    <property type="entry name" value="HPT_dom_sf"/>
</dbReference>
<evidence type="ECO:0000256" key="3">
    <source>
        <dbReference type="ARBA" id="ARBA00022553"/>
    </source>
</evidence>
<dbReference type="InterPro" id="IPR036061">
    <property type="entry name" value="CheW-like_dom_sf"/>
</dbReference>
<dbReference type="InterPro" id="IPR008207">
    <property type="entry name" value="Sig_transdc_His_kin_Hpt_dom"/>
</dbReference>
<dbReference type="GO" id="GO:0004673">
    <property type="term" value="F:protein histidine kinase activity"/>
    <property type="evidence" value="ECO:0007669"/>
    <property type="project" value="UniProtKB-EC"/>
</dbReference>
<evidence type="ECO:0000256" key="9">
    <source>
        <dbReference type="SAM" id="Coils"/>
    </source>
</evidence>
<dbReference type="PATRIC" id="fig|1453497.3.peg.1697"/>
<dbReference type="FunFam" id="3.30.565.10:FF:000016">
    <property type="entry name" value="Chemotaxis protein CheA, putative"/>
    <property type="match status" value="1"/>
</dbReference>
<dbReference type="Gene3D" id="1.20.120.160">
    <property type="entry name" value="HPT domain"/>
    <property type="match status" value="1"/>
</dbReference>
<comment type="caution">
    <text evidence="13">The sequence shown here is derived from an EMBL/GenBank/DDBJ whole genome shotgun (WGS) entry which is preliminary data.</text>
</comment>
<dbReference type="STRING" id="1453497.AT15_08565"/>
<evidence type="ECO:0000256" key="4">
    <source>
        <dbReference type="ARBA" id="ARBA00022679"/>
    </source>
</evidence>
<dbReference type="PROSITE" id="PS50851">
    <property type="entry name" value="CHEW"/>
    <property type="match status" value="1"/>
</dbReference>
<dbReference type="Gene3D" id="3.30.565.10">
    <property type="entry name" value="Histidine kinase-like ATPase, C-terminal domain"/>
    <property type="match status" value="1"/>
</dbReference>
<keyword evidence="14" id="KW-1185">Reference proteome</keyword>
<dbReference type="SUPFAM" id="SSF50341">
    <property type="entry name" value="CheW-like"/>
    <property type="match status" value="1"/>
</dbReference>
<comment type="function">
    <text evidence="7">Involved in the transmission of sensory signals from the chemoreceptors to the flagellar motors. CheA is autophosphorylated; it can transfer its phosphate group to either CheB or CheY.</text>
</comment>
<feature type="coiled-coil region" evidence="9">
    <location>
        <begin position="322"/>
        <end position="349"/>
    </location>
</feature>
<evidence type="ECO:0000256" key="5">
    <source>
        <dbReference type="ARBA" id="ARBA00022741"/>
    </source>
</evidence>
<dbReference type="InterPro" id="IPR002545">
    <property type="entry name" value="CheW-lke_dom"/>
</dbReference>
<reference evidence="13 14" key="1">
    <citation type="submission" date="2014-02" db="EMBL/GenBank/DDBJ databases">
        <title>Kosmotoga genome sequencing.</title>
        <authorList>
            <person name="Pollo S.M."/>
            <person name="Charchuk R."/>
            <person name="Nesbo C.L."/>
        </authorList>
    </citation>
    <scope>NUCLEOTIDE SEQUENCE [LARGE SCALE GENOMIC DNA]</scope>
    <source>
        <strain evidence="13 14">S304</strain>
    </source>
</reference>
<evidence type="ECO:0000259" key="12">
    <source>
        <dbReference type="PROSITE" id="PS50894"/>
    </source>
</evidence>
<keyword evidence="6" id="KW-0418">Kinase</keyword>
<dbReference type="AlphaFoldDB" id="A0A176K1J7"/>
<feature type="domain" description="CheW-like" evidence="11">
    <location>
        <begin position="566"/>
        <end position="700"/>
    </location>
</feature>
<dbReference type="PRINTS" id="PR00344">
    <property type="entry name" value="BCTRLSENSOR"/>
</dbReference>
<dbReference type="PANTHER" id="PTHR43395">
    <property type="entry name" value="SENSOR HISTIDINE KINASE CHEA"/>
    <property type="match status" value="1"/>
</dbReference>
<dbReference type="EC" id="2.7.13.3" evidence="2"/>
<dbReference type="InterPro" id="IPR051315">
    <property type="entry name" value="Bact_Chemotaxis_CheA"/>
</dbReference>
<evidence type="ECO:0000256" key="1">
    <source>
        <dbReference type="ARBA" id="ARBA00000085"/>
    </source>
</evidence>
<evidence type="ECO:0000256" key="2">
    <source>
        <dbReference type="ARBA" id="ARBA00012438"/>
    </source>
</evidence>
<proteinExistence type="predicted"/>
<dbReference type="PROSITE" id="PS50894">
    <property type="entry name" value="HPT"/>
    <property type="match status" value="1"/>
</dbReference>
<keyword evidence="4" id="KW-0808">Transferase</keyword>
<sequence length="700" mass="78743">MKREEAISKLLKLLDEVSNNRKLLPEVKKLLHDLGETDIADEIEESLTSEKGTKKLEEIKSRLTDLIKAETPEKSFEPDGKLAEEFLSEFFEELNMHLTETEQLLLEIEHDFSTEKLKEIMRHFHTIKGDSSLVMNMVTPGIRRDHLSIINKIAHSLEELFQRTQAYGSSYIQNRLDELFQILNALKTAADSPEKLSETEELFEKAESLLKRSGKTSDNSIETVKASQNILNQFLEFIEEGSLAPHQLKQLAENAKKGLEKAGKVEQCKLVDEIVYALEKGDSRRLKNAMGLLKKTFIKSTVGPSFEKPEEKDEDTEKEKYLRVEREKLDTMLNQISELSNLVLSLEQSEIAESQKKLIRNLKKLSSAMSRTVISVRAIKADELFSRFRLTARNFARNQGKKVLLHIEKTNVEIDRDISDNFVPLLTHLLRNAIDHGIEPPQERIKLGKQEEGNITLRAEYKGGFIFIAVEDDGRGISVETVKEKLIEKGIATPEELEKLSNSEILNYLFLPGFSTKDRVSKISGRGVGLDAVKKAVENMGGHVMVNSKSGEGTTFTLAIPLTLSIVKCIIFEVSGQKFAIKSDEISKTLSFDPSKIADYGTYSLLSLEGRSVPLVHLSECFGIKKSNSLQNSDRNSLAFLIYDRNGEEMVLVIDKILSEGEFLVKHLPELLKGVFSGAISLGREGLALLIDLNALLNII</sequence>
<keyword evidence="5" id="KW-0547">Nucleotide-binding</keyword>
<dbReference type="OrthoDB" id="41101at2"/>
<keyword evidence="9" id="KW-0175">Coiled coil</keyword>
<dbReference type="PROSITE" id="PS50109">
    <property type="entry name" value="HIS_KIN"/>
    <property type="match status" value="1"/>
</dbReference>
<comment type="catalytic activity">
    <reaction evidence="1">
        <text>ATP + protein L-histidine = ADP + protein N-phospho-L-histidine.</text>
        <dbReference type="EC" id="2.7.13.3"/>
    </reaction>
</comment>
<dbReference type="SUPFAM" id="SSF47226">
    <property type="entry name" value="Histidine-containing phosphotransfer domain, HPT domain"/>
    <property type="match status" value="1"/>
</dbReference>
<dbReference type="SMART" id="SM00260">
    <property type="entry name" value="CheW"/>
    <property type="match status" value="1"/>
</dbReference>
<evidence type="ECO:0000256" key="6">
    <source>
        <dbReference type="ARBA" id="ARBA00022777"/>
    </source>
</evidence>
<dbReference type="Pfam" id="PF01584">
    <property type="entry name" value="CheW"/>
    <property type="match status" value="1"/>
</dbReference>
<dbReference type="EMBL" id="JFHK01000005">
    <property type="protein sequence ID" value="OAA31018.1"/>
    <property type="molecule type" value="Genomic_DNA"/>
</dbReference>
<feature type="domain" description="Histidine kinase" evidence="10">
    <location>
        <begin position="324"/>
        <end position="564"/>
    </location>
</feature>
<protein>
    <recommendedName>
        <fullName evidence="2">histidine kinase</fullName>
        <ecNumber evidence="2">2.7.13.3</ecNumber>
    </recommendedName>
</protein>
<evidence type="ECO:0000313" key="14">
    <source>
        <dbReference type="Proteomes" id="UP000077339"/>
    </source>
</evidence>